<dbReference type="InterPro" id="IPR011008">
    <property type="entry name" value="Dimeric_a/b-barrel"/>
</dbReference>
<dbReference type="Proteomes" id="UP000305546">
    <property type="component" value="Unassembled WGS sequence"/>
</dbReference>
<name>A0A5C4MB05_9PSEU</name>
<dbReference type="Gene3D" id="3.30.70.100">
    <property type="match status" value="1"/>
</dbReference>
<keyword evidence="2" id="KW-0560">Oxidoreductase</keyword>
<dbReference type="AlphaFoldDB" id="A0A5C4MB05"/>
<proteinExistence type="predicted"/>
<gene>
    <name evidence="2" type="ORF">FG385_03730</name>
</gene>
<organism evidence="2 3">
    <name type="scientific">Amycolatopsis alkalitolerans</name>
    <dbReference type="NCBI Taxonomy" id="2547244"/>
    <lineage>
        <taxon>Bacteria</taxon>
        <taxon>Bacillati</taxon>
        <taxon>Actinomycetota</taxon>
        <taxon>Actinomycetes</taxon>
        <taxon>Pseudonocardiales</taxon>
        <taxon>Pseudonocardiaceae</taxon>
        <taxon>Amycolatopsis</taxon>
    </lineage>
</organism>
<comment type="caution">
    <text evidence="2">The sequence shown here is derived from an EMBL/GenBank/DDBJ whole genome shotgun (WGS) entry which is preliminary data.</text>
</comment>
<dbReference type="PROSITE" id="PS51725">
    <property type="entry name" value="ABM"/>
    <property type="match status" value="1"/>
</dbReference>
<dbReference type="SUPFAM" id="SSF54909">
    <property type="entry name" value="Dimeric alpha+beta barrel"/>
    <property type="match status" value="1"/>
</dbReference>
<reference evidence="2 3" key="1">
    <citation type="submission" date="2019-06" db="EMBL/GenBank/DDBJ databases">
        <title>Amycolatopsis alkalitolerans sp. nov., isolated from Gastrodia elata Blume.</title>
        <authorList>
            <person name="Narsing Rao M.P."/>
            <person name="Li W.J."/>
        </authorList>
    </citation>
    <scope>NUCLEOTIDE SEQUENCE [LARGE SCALE GENOMIC DNA]</scope>
    <source>
        <strain evidence="2 3">SYSUP0005</strain>
    </source>
</reference>
<dbReference type="OrthoDB" id="9795593at2"/>
<dbReference type="Pfam" id="PF03992">
    <property type="entry name" value="ABM"/>
    <property type="match status" value="1"/>
</dbReference>
<evidence type="ECO:0000313" key="2">
    <source>
        <dbReference type="EMBL" id="TNC29201.1"/>
    </source>
</evidence>
<accession>A0A5C4MB05</accession>
<feature type="domain" description="ABM" evidence="1">
    <location>
        <begin position="15"/>
        <end position="107"/>
    </location>
</feature>
<protein>
    <submittedName>
        <fullName evidence="2">Antibiotic biosynthesis monooxygenase</fullName>
    </submittedName>
</protein>
<sequence length="120" mass="13480">MAESVTGPTGVDMRVTLINAFTVPDLESERFLRRWRENARIMAAQPGFVRARMYRALDDGTEFPFVNVAEWENQAAFDRATANPEWLASVQRAVNDPDLHLTSRPAVYRLSVDVSPGGEL</sequence>
<dbReference type="InterPro" id="IPR007138">
    <property type="entry name" value="ABM_dom"/>
</dbReference>
<dbReference type="GO" id="GO:0004497">
    <property type="term" value="F:monooxygenase activity"/>
    <property type="evidence" value="ECO:0007669"/>
    <property type="project" value="UniProtKB-KW"/>
</dbReference>
<evidence type="ECO:0000259" key="1">
    <source>
        <dbReference type="PROSITE" id="PS51725"/>
    </source>
</evidence>
<dbReference type="EMBL" id="VDFW01000002">
    <property type="protein sequence ID" value="TNC29201.1"/>
    <property type="molecule type" value="Genomic_DNA"/>
</dbReference>
<evidence type="ECO:0000313" key="3">
    <source>
        <dbReference type="Proteomes" id="UP000305546"/>
    </source>
</evidence>
<dbReference type="RefSeq" id="WP_139095145.1">
    <property type="nucleotide sequence ID" value="NZ_VDFW01000002.1"/>
</dbReference>
<keyword evidence="2" id="KW-0503">Monooxygenase</keyword>
<keyword evidence="3" id="KW-1185">Reference proteome</keyword>